<dbReference type="Gene3D" id="3.30.420.40">
    <property type="match status" value="1"/>
</dbReference>
<dbReference type="GO" id="GO:0006487">
    <property type="term" value="P:protein N-linked glycosylation"/>
    <property type="evidence" value="ECO:0007669"/>
    <property type="project" value="TreeGrafter"/>
</dbReference>
<evidence type="ECO:0000313" key="11">
    <source>
        <dbReference type="Proteomes" id="UP000323067"/>
    </source>
</evidence>
<dbReference type="AlphaFoldDB" id="A0A2H4SKD5"/>
<feature type="compositionally biased region" description="Basic and acidic residues" evidence="9">
    <location>
        <begin position="11"/>
        <end position="23"/>
    </location>
</feature>
<comment type="subcellular location">
    <subcellularLocation>
        <location evidence="1">Golgi apparatus membrane</location>
        <topology evidence="1">Single-pass type II membrane protein</topology>
    </subcellularLocation>
</comment>
<evidence type="ECO:0000256" key="5">
    <source>
        <dbReference type="ARBA" id="ARBA00038903"/>
    </source>
</evidence>
<keyword evidence="7" id="KW-0547">Nucleotide-binding</keyword>
<dbReference type="GO" id="GO:0005524">
    <property type="term" value="F:ATP binding"/>
    <property type="evidence" value="ECO:0007669"/>
    <property type="project" value="UniProtKB-KW"/>
</dbReference>
<dbReference type="InterPro" id="IPR000407">
    <property type="entry name" value="GDA1_CD39_NTPase"/>
</dbReference>
<dbReference type="VEuPathDB" id="FungiDB:CCM_07752"/>
<feature type="active site" description="Proton acceptor" evidence="6">
    <location>
        <position position="309"/>
    </location>
</feature>
<protein>
    <recommendedName>
        <fullName evidence="5">guanosine-diphosphatase</fullName>
        <ecNumber evidence="5">3.6.1.42</ecNumber>
    </recommendedName>
</protein>
<evidence type="ECO:0000256" key="3">
    <source>
        <dbReference type="ARBA" id="ARBA00022801"/>
    </source>
</evidence>
<keyword evidence="7" id="KW-0067">ATP-binding</keyword>
<evidence type="ECO:0000256" key="9">
    <source>
        <dbReference type="SAM" id="MobiDB-lite"/>
    </source>
</evidence>
<dbReference type="PROSITE" id="PS01238">
    <property type="entry name" value="GDA1_CD39_NTPASE"/>
    <property type="match status" value="1"/>
</dbReference>
<feature type="region of interest" description="Disordered" evidence="9">
    <location>
        <begin position="1"/>
        <end position="34"/>
    </location>
</feature>
<dbReference type="GO" id="GO:0045134">
    <property type="term" value="F:UDP phosphatase activity"/>
    <property type="evidence" value="ECO:0007669"/>
    <property type="project" value="TreeGrafter"/>
</dbReference>
<dbReference type="PANTHER" id="PTHR11782">
    <property type="entry name" value="ADENOSINE/GUANOSINE DIPHOSPHATASE"/>
    <property type="match status" value="1"/>
</dbReference>
<dbReference type="Pfam" id="PF01150">
    <property type="entry name" value="GDA1_CD39"/>
    <property type="match status" value="1"/>
</dbReference>
<name>A0A2H4SKD5_CORMI</name>
<evidence type="ECO:0000313" key="10">
    <source>
        <dbReference type="EMBL" id="ATY63562.1"/>
    </source>
</evidence>
<comment type="similarity">
    <text evidence="2 8">Belongs to the GDA1/CD39 NTPase family.</text>
</comment>
<evidence type="ECO:0000256" key="6">
    <source>
        <dbReference type="PIRSR" id="PIRSR600407-1"/>
    </source>
</evidence>
<keyword evidence="3 8" id="KW-0378">Hydrolase</keyword>
<gene>
    <name evidence="10" type="ORF">A9K55_007262</name>
</gene>
<feature type="binding site" evidence="7">
    <location>
        <begin position="340"/>
        <end position="344"/>
    </location>
    <ligand>
        <name>ATP</name>
        <dbReference type="ChEBI" id="CHEBI:30616"/>
    </ligand>
</feature>
<evidence type="ECO:0000256" key="1">
    <source>
        <dbReference type="ARBA" id="ARBA00004323"/>
    </source>
</evidence>
<dbReference type="GO" id="GO:0000139">
    <property type="term" value="C:Golgi membrane"/>
    <property type="evidence" value="ECO:0007669"/>
    <property type="project" value="UniProtKB-SubCell"/>
</dbReference>
<dbReference type="GO" id="GO:0017111">
    <property type="term" value="F:ribonucleoside triphosphate phosphatase activity"/>
    <property type="evidence" value="ECO:0007669"/>
    <property type="project" value="TreeGrafter"/>
</dbReference>
<dbReference type="GO" id="GO:0004382">
    <property type="term" value="F:GDP phosphatase activity"/>
    <property type="evidence" value="ECO:0007669"/>
    <property type="project" value="UniProtKB-EC"/>
</dbReference>
<dbReference type="Proteomes" id="UP000323067">
    <property type="component" value="Chromosome vii"/>
</dbReference>
<dbReference type="PANTHER" id="PTHR11782:SF83">
    <property type="entry name" value="GUANOSINE-DIPHOSPHATASE"/>
    <property type="match status" value="1"/>
</dbReference>
<organism evidence="10 11">
    <name type="scientific">Cordyceps militaris</name>
    <name type="common">Caterpillar fungus</name>
    <name type="synonym">Clavaria militaris</name>
    <dbReference type="NCBI Taxonomy" id="73501"/>
    <lineage>
        <taxon>Eukaryota</taxon>
        <taxon>Fungi</taxon>
        <taxon>Dikarya</taxon>
        <taxon>Ascomycota</taxon>
        <taxon>Pezizomycotina</taxon>
        <taxon>Sordariomycetes</taxon>
        <taxon>Hypocreomycetidae</taxon>
        <taxon>Hypocreales</taxon>
        <taxon>Cordycipitaceae</taxon>
        <taxon>Cordyceps</taxon>
    </lineage>
</organism>
<dbReference type="EMBL" id="CP023324">
    <property type="protein sequence ID" value="ATY63562.1"/>
    <property type="molecule type" value="Genomic_DNA"/>
</dbReference>
<sequence>MPGLLTPPESATKRSDDPHEKPGRYQPKSRNPGFFAKMKESWSAQSQKTRYFKTIAIVFAIICLFYWLSPSDVPVQPSASQKPLPDPVGLTTGVNTPVAERPVEKPVTTPIEKPIVNTPAQDSAKEASKAAAGVDSSSSKDATKAPAAGSDTTETDDGSDPALTTKKCSKPYKKDQPLVQYVLMIDAGSTGSRIHVYKFNNCGAVPELESEEFKMTEKGVGGLSAYKDDPVAAAKSLDALMKVAMEHVPEKLKGCTPVAVKATAGLRMIGVEKADAILKQVRTHLETDYPFPVVSAEKNGVALMDGSDEGVYAWITTNYLLGKIGTEEKGETAAIFDLGGGSTQIVFEPLYKSIGDAAPEKLAEGDHKYELNYGGHKFELYQHSHLKFGLMAARERIHQALVDDLAKSKGSDQSWLSKAIVNPCILPGFERKVNVTLGEDKKHEVTFTGPSEPSSAQCRSLAENLLNKDAPCKMGPCSFNGVHQPALAKTFAKQEVLIFSFFYDRMQPLGMPESFTLREMHDLTHTVCQGEKGWSAFESNPKAMEELNDRPEYCLDLNFMLALLHTGYDMPIDREVKIAKKINGNELGWCLGASLPLLEANSGWKCQVNKVA</sequence>
<dbReference type="OrthoDB" id="6372431at2759"/>
<evidence type="ECO:0000256" key="2">
    <source>
        <dbReference type="ARBA" id="ARBA00009283"/>
    </source>
</evidence>
<dbReference type="VEuPathDB" id="FungiDB:A9K55_007262"/>
<evidence type="ECO:0000256" key="8">
    <source>
        <dbReference type="RuleBase" id="RU003833"/>
    </source>
</evidence>
<dbReference type="CDD" id="cd24040">
    <property type="entry name" value="ASKHA_NBD_GDA1"/>
    <property type="match status" value="1"/>
</dbReference>
<comment type="function">
    <text evidence="4">After transfer of sugars to endogenous macromolecular acceptors, the enzyme converts nucleoside diphosphates to nucleoside monophosphates which in turn exit the Golgi lumen in a coupled antiporter reaction, allowing entry of additional nucleotide sugar from the cytosol.</text>
</comment>
<dbReference type="GO" id="GO:0009134">
    <property type="term" value="P:nucleoside diphosphate catabolic process"/>
    <property type="evidence" value="ECO:0007669"/>
    <property type="project" value="TreeGrafter"/>
</dbReference>
<feature type="region of interest" description="Disordered" evidence="9">
    <location>
        <begin position="75"/>
        <end position="169"/>
    </location>
</feature>
<evidence type="ECO:0000256" key="4">
    <source>
        <dbReference type="ARBA" id="ARBA00037742"/>
    </source>
</evidence>
<dbReference type="Gene3D" id="3.30.420.150">
    <property type="entry name" value="Exopolyphosphatase. Domain 2"/>
    <property type="match status" value="1"/>
</dbReference>
<proteinExistence type="inferred from homology"/>
<dbReference type="EC" id="3.6.1.42" evidence="5"/>
<accession>A0A2H4SKD5</accession>
<evidence type="ECO:0000256" key="7">
    <source>
        <dbReference type="PIRSR" id="PIRSR600407-2"/>
    </source>
</evidence>
<reference evidence="10 11" key="1">
    <citation type="journal article" date="2017" name="BMC Genomics">
        <title>Chromosome level assembly and secondary metabolite potential of the parasitic fungus Cordyceps militaris.</title>
        <authorList>
            <person name="Kramer G.J."/>
            <person name="Nodwell J.R."/>
        </authorList>
    </citation>
    <scope>NUCLEOTIDE SEQUENCE [LARGE SCALE GENOMIC DNA]</scope>
    <source>
        <strain evidence="10 11">ATCC 34164</strain>
    </source>
</reference>